<organism evidence="1 2">
    <name type="scientific">Asanoa ferruginea</name>
    <dbReference type="NCBI Taxonomy" id="53367"/>
    <lineage>
        <taxon>Bacteria</taxon>
        <taxon>Bacillati</taxon>
        <taxon>Actinomycetota</taxon>
        <taxon>Actinomycetes</taxon>
        <taxon>Micromonosporales</taxon>
        <taxon>Micromonosporaceae</taxon>
        <taxon>Asanoa</taxon>
    </lineage>
</organism>
<evidence type="ECO:0000313" key="1">
    <source>
        <dbReference type="EMBL" id="REG01300.1"/>
    </source>
</evidence>
<reference evidence="1 2" key="1">
    <citation type="submission" date="2018-08" db="EMBL/GenBank/DDBJ databases">
        <title>Sequencing the genomes of 1000 actinobacteria strains.</title>
        <authorList>
            <person name="Klenk H.-P."/>
        </authorList>
    </citation>
    <scope>NUCLEOTIDE SEQUENCE [LARGE SCALE GENOMIC DNA]</scope>
    <source>
        <strain evidence="1 2">DSM 44099</strain>
    </source>
</reference>
<protein>
    <submittedName>
        <fullName evidence="1">Uncharacterized protein</fullName>
    </submittedName>
</protein>
<dbReference type="AlphaFoldDB" id="A0A3D9ZWA7"/>
<name>A0A3D9ZWA7_9ACTN</name>
<dbReference type="Proteomes" id="UP000256913">
    <property type="component" value="Unassembled WGS sequence"/>
</dbReference>
<evidence type="ECO:0000313" key="2">
    <source>
        <dbReference type="Proteomes" id="UP000256913"/>
    </source>
</evidence>
<accession>A0A3D9ZWA7</accession>
<comment type="caution">
    <text evidence="1">The sequence shown here is derived from an EMBL/GenBank/DDBJ whole genome shotgun (WGS) entry which is preliminary data.</text>
</comment>
<keyword evidence="2" id="KW-1185">Reference proteome</keyword>
<dbReference type="EMBL" id="QUMQ01000001">
    <property type="protein sequence ID" value="REG01300.1"/>
    <property type="molecule type" value="Genomic_DNA"/>
</dbReference>
<gene>
    <name evidence="1" type="ORF">DFJ67_7381</name>
</gene>
<proteinExistence type="predicted"/>
<sequence>MAMPTTRSSELARIAAEAAGADTSSVRLRLIHGPAGFSPDGLTKPIPAFEPPLHDLAQWPSDFWLFSVAGLAMAVCAWPTPATVFTEPFEVGGPRPTDRPDTFAYDGFSVPNPGFLNEPNRRIDALLTLNSTHWAPSYRDCLINGVVLSQICQLAVERGHGPIVHLHTPVAPFIDQQVSARGDGSHERLRDAVGPCIRLSVAVSPHEPTARFDFEQGLVALAEEYGLGLKLNDRRFNRAPGEWFSIRGFDRERYRQVRARMFPDTPMHLPKHAMLATVMGPARLGMAADVIARIRANGVGVLAAAVSSVRKVGFINLVLPLGEGADLGTPAWSGPWDDGVKLIAERCRSYDADGADHGDHGAFAGFKVALSQPMQCSYPQSSRRTGASVTGRVPYPLWLRWDLPNRTVGSPLLLTMVRENLGLYAEHTEVAYAQARVGRGDVVRGRAKLVVLLAQPPRDVADAQAVLNEVAERVQERTLEQLSDMRLVGPGGVRLRLSPRERWLTYTGISA</sequence>